<evidence type="ECO:0000256" key="6">
    <source>
        <dbReference type="SAM" id="MobiDB-lite"/>
    </source>
</evidence>
<evidence type="ECO:0000256" key="4">
    <source>
        <dbReference type="ARBA" id="ARBA00022989"/>
    </source>
</evidence>
<feature type="transmembrane region" description="Helical" evidence="7">
    <location>
        <begin position="20"/>
        <end position="42"/>
    </location>
</feature>
<dbReference type="PANTHER" id="PTHR23534">
    <property type="entry name" value="MFS PERMEASE"/>
    <property type="match status" value="1"/>
</dbReference>
<evidence type="ECO:0000256" key="7">
    <source>
        <dbReference type="SAM" id="Phobius"/>
    </source>
</evidence>
<dbReference type="Pfam" id="PF07690">
    <property type="entry name" value="MFS_1"/>
    <property type="match status" value="1"/>
</dbReference>
<sequence>MKEIQVYTQAERRAIHKRTLVIVVIAQLFGGAGLASGITVGALLAQDMTGSDGLAGLSTTLFTLGSALSAFAVGRLTQRLGRRAGLTAGFFAGAIGALGVVAAAVWDSLPLLLLGMLVYGAGTSTNLQARYAGTDLAEPHRRARAVSIAMLTTTFGAVAGPNLVSPMGRLAADWGAPALAGPFMLASAAFALAGLVFAILLRPDPFLVAKASAEATTAAGEGGGDVAGESRGGEQGGAADAAATERAGNRGIVVGAAVMLITQIVMTAVMTMTPLHMKHHGHSLDMVGLTIGAHIAAMFLPSLVTGMLVDKIGRIAMSCAGAATLLCAALVTAFAPGDSSAWMIFGLVLLGLGWNFGLISGTAVIVDATTLRTRAKTQGTVDVLISLAGAAGGALSGAVVALSSFAALSLSGGALALLLLPVMLWYRRGGSRAAGRSLGA</sequence>
<evidence type="ECO:0000259" key="8">
    <source>
        <dbReference type="PROSITE" id="PS50850"/>
    </source>
</evidence>
<feature type="transmembrane region" description="Helical" evidence="7">
    <location>
        <begin position="112"/>
        <end position="133"/>
    </location>
</feature>
<evidence type="ECO:0000313" key="10">
    <source>
        <dbReference type="Proteomes" id="UP001153404"/>
    </source>
</evidence>
<feature type="transmembrane region" description="Helical" evidence="7">
    <location>
        <begin position="315"/>
        <end position="335"/>
    </location>
</feature>
<reference evidence="9" key="1">
    <citation type="submission" date="2022-10" db="EMBL/GenBank/DDBJ databases">
        <title>Comparative genomic analysis of Cohnella hashimotonis sp. nov., isolated from the International Space Station.</title>
        <authorList>
            <person name="Simpson A."/>
            <person name="Venkateswaran K."/>
        </authorList>
    </citation>
    <scope>NUCLEOTIDE SEQUENCE</scope>
    <source>
        <strain evidence="9">DSM 28161</strain>
    </source>
</reference>
<feature type="transmembrane region" description="Helical" evidence="7">
    <location>
        <begin position="380"/>
        <end position="399"/>
    </location>
</feature>
<keyword evidence="5 7" id="KW-0472">Membrane</keyword>
<dbReference type="PANTHER" id="PTHR23534:SF1">
    <property type="entry name" value="MAJOR FACILITATOR SUPERFAMILY PROTEIN"/>
    <property type="match status" value="1"/>
</dbReference>
<feature type="transmembrane region" description="Helical" evidence="7">
    <location>
        <begin position="405"/>
        <end position="426"/>
    </location>
</feature>
<feature type="transmembrane region" description="Helical" evidence="7">
    <location>
        <begin position="341"/>
        <end position="368"/>
    </location>
</feature>
<comment type="caution">
    <text evidence="9">The sequence shown here is derived from an EMBL/GenBank/DDBJ whole genome shotgun (WGS) entry which is preliminary data.</text>
</comment>
<feature type="transmembrane region" description="Helical" evidence="7">
    <location>
        <begin position="145"/>
        <end position="164"/>
    </location>
</feature>
<dbReference type="GO" id="GO:0022857">
    <property type="term" value="F:transmembrane transporter activity"/>
    <property type="evidence" value="ECO:0007669"/>
    <property type="project" value="InterPro"/>
</dbReference>
<feature type="transmembrane region" description="Helical" evidence="7">
    <location>
        <begin position="252"/>
        <end position="275"/>
    </location>
</feature>
<dbReference type="GO" id="GO:0005886">
    <property type="term" value="C:plasma membrane"/>
    <property type="evidence" value="ECO:0007669"/>
    <property type="project" value="UniProtKB-SubCell"/>
</dbReference>
<evidence type="ECO:0000256" key="1">
    <source>
        <dbReference type="ARBA" id="ARBA00004651"/>
    </source>
</evidence>
<feature type="region of interest" description="Disordered" evidence="6">
    <location>
        <begin position="218"/>
        <end position="241"/>
    </location>
</feature>
<proteinExistence type="predicted"/>
<gene>
    <name evidence="9" type="ORF">OMP40_07235</name>
</gene>
<dbReference type="Proteomes" id="UP001153404">
    <property type="component" value="Unassembled WGS sequence"/>
</dbReference>
<feature type="transmembrane region" description="Helical" evidence="7">
    <location>
        <begin position="54"/>
        <end position="74"/>
    </location>
</feature>
<dbReference type="PROSITE" id="PS50850">
    <property type="entry name" value="MFS"/>
    <property type="match status" value="1"/>
</dbReference>
<comment type="subcellular location">
    <subcellularLocation>
        <location evidence="1">Cell membrane</location>
        <topology evidence="1">Multi-pass membrane protein</topology>
    </subcellularLocation>
</comment>
<feature type="transmembrane region" description="Helical" evidence="7">
    <location>
        <begin position="86"/>
        <end position="106"/>
    </location>
</feature>
<dbReference type="InterPro" id="IPR011701">
    <property type="entry name" value="MFS"/>
</dbReference>
<keyword evidence="3 7" id="KW-0812">Transmembrane</keyword>
<dbReference type="SUPFAM" id="SSF103473">
    <property type="entry name" value="MFS general substrate transporter"/>
    <property type="match status" value="1"/>
</dbReference>
<keyword evidence="10" id="KW-1185">Reference proteome</keyword>
<keyword evidence="4 7" id="KW-1133">Transmembrane helix</keyword>
<organism evidence="9 10">
    <name type="scientific">Cohnella rhizosphaerae</name>
    <dbReference type="NCBI Taxonomy" id="1457232"/>
    <lineage>
        <taxon>Bacteria</taxon>
        <taxon>Bacillati</taxon>
        <taxon>Bacillota</taxon>
        <taxon>Bacilli</taxon>
        <taxon>Bacillales</taxon>
        <taxon>Paenibacillaceae</taxon>
        <taxon>Cohnella</taxon>
    </lineage>
</organism>
<dbReference type="Gene3D" id="1.20.1250.20">
    <property type="entry name" value="MFS general substrate transporter like domains"/>
    <property type="match status" value="2"/>
</dbReference>
<evidence type="ECO:0000256" key="2">
    <source>
        <dbReference type="ARBA" id="ARBA00022448"/>
    </source>
</evidence>
<dbReference type="InterPro" id="IPR020846">
    <property type="entry name" value="MFS_dom"/>
</dbReference>
<dbReference type="RefSeq" id="WP_277530344.1">
    <property type="nucleotide sequence ID" value="NZ_JAPDIA010000003.1"/>
</dbReference>
<accession>A0A9X4KS17</accession>
<dbReference type="InterPro" id="IPR036259">
    <property type="entry name" value="MFS_trans_sf"/>
</dbReference>
<protein>
    <submittedName>
        <fullName evidence="9">MFS transporter</fullName>
    </submittedName>
</protein>
<feature type="transmembrane region" description="Helical" evidence="7">
    <location>
        <begin position="287"/>
        <end position="308"/>
    </location>
</feature>
<evidence type="ECO:0000256" key="5">
    <source>
        <dbReference type="ARBA" id="ARBA00023136"/>
    </source>
</evidence>
<dbReference type="EMBL" id="JAPDIA010000003">
    <property type="protein sequence ID" value="MDG0809191.1"/>
    <property type="molecule type" value="Genomic_DNA"/>
</dbReference>
<name>A0A9X4KS17_9BACL</name>
<dbReference type="AlphaFoldDB" id="A0A9X4KS17"/>
<evidence type="ECO:0000256" key="3">
    <source>
        <dbReference type="ARBA" id="ARBA00022692"/>
    </source>
</evidence>
<evidence type="ECO:0000313" key="9">
    <source>
        <dbReference type="EMBL" id="MDG0809191.1"/>
    </source>
</evidence>
<feature type="transmembrane region" description="Helical" evidence="7">
    <location>
        <begin position="176"/>
        <end position="201"/>
    </location>
</feature>
<feature type="domain" description="Major facilitator superfamily (MFS) profile" evidence="8">
    <location>
        <begin position="19"/>
        <end position="430"/>
    </location>
</feature>
<keyword evidence="2" id="KW-0813">Transport</keyword>